<proteinExistence type="predicted"/>
<protein>
    <submittedName>
        <fullName evidence="2">Uncharacterized protein</fullName>
    </submittedName>
</protein>
<evidence type="ECO:0000313" key="2">
    <source>
        <dbReference type="EMBL" id="MPC92582.1"/>
    </source>
</evidence>
<sequence length="108" mass="11946">MLAFPAQPFTTSPAQPSTPPNTFSFYQHSFPLHLLAPALHSLPAQILPTDTSSSYYYYYYYSYYSLPLPHAFTNTNSSSSSSTSSSSSSSLLLFPPPVRVVRKPTITK</sequence>
<organism evidence="2 3">
    <name type="scientific">Portunus trituberculatus</name>
    <name type="common">Swimming crab</name>
    <name type="synonym">Neptunus trituberculatus</name>
    <dbReference type="NCBI Taxonomy" id="210409"/>
    <lineage>
        <taxon>Eukaryota</taxon>
        <taxon>Metazoa</taxon>
        <taxon>Ecdysozoa</taxon>
        <taxon>Arthropoda</taxon>
        <taxon>Crustacea</taxon>
        <taxon>Multicrustacea</taxon>
        <taxon>Malacostraca</taxon>
        <taxon>Eumalacostraca</taxon>
        <taxon>Eucarida</taxon>
        <taxon>Decapoda</taxon>
        <taxon>Pleocyemata</taxon>
        <taxon>Brachyura</taxon>
        <taxon>Eubrachyura</taxon>
        <taxon>Portunoidea</taxon>
        <taxon>Portunidae</taxon>
        <taxon>Portuninae</taxon>
        <taxon>Portunus</taxon>
    </lineage>
</organism>
<evidence type="ECO:0000313" key="3">
    <source>
        <dbReference type="Proteomes" id="UP000324222"/>
    </source>
</evidence>
<dbReference type="Proteomes" id="UP000324222">
    <property type="component" value="Unassembled WGS sequence"/>
</dbReference>
<dbReference type="AlphaFoldDB" id="A0A5B7J8T5"/>
<keyword evidence="3" id="KW-1185">Reference proteome</keyword>
<feature type="region of interest" description="Disordered" evidence="1">
    <location>
        <begin position="1"/>
        <end position="20"/>
    </location>
</feature>
<evidence type="ECO:0000256" key="1">
    <source>
        <dbReference type="SAM" id="MobiDB-lite"/>
    </source>
</evidence>
<gene>
    <name evidence="2" type="ORF">E2C01_087678</name>
</gene>
<feature type="compositionally biased region" description="Polar residues" evidence="1">
    <location>
        <begin position="8"/>
        <end position="20"/>
    </location>
</feature>
<name>A0A5B7J8T5_PORTR</name>
<dbReference type="EMBL" id="VSRR010091795">
    <property type="protein sequence ID" value="MPC92582.1"/>
    <property type="molecule type" value="Genomic_DNA"/>
</dbReference>
<reference evidence="2 3" key="1">
    <citation type="submission" date="2019-05" db="EMBL/GenBank/DDBJ databases">
        <title>Another draft genome of Portunus trituberculatus and its Hox gene families provides insights of decapod evolution.</title>
        <authorList>
            <person name="Jeong J.-H."/>
            <person name="Song I."/>
            <person name="Kim S."/>
            <person name="Choi T."/>
            <person name="Kim D."/>
            <person name="Ryu S."/>
            <person name="Kim W."/>
        </authorList>
    </citation>
    <scope>NUCLEOTIDE SEQUENCE [LARGE SCALE GENOMIC DNA]</scope>
    <source>
        <tissue evidence="2">Muscle</tissue>
    </source>
</reference>
<comment type="caution">
    <text evidence="2">The sequence shown here is derived from an EMBL/GenBank/DDBJ whole genome shotgun (WGS) entry which is preliminary data.</text>
</comment>
<accession>A0A5B7J8T5</accession>